<accession>A0ABN9VGI0</accession>
<name>A0ABN9VGI0_9DINO</name>
<dbReference type="InterPro" id="IPR013078">
    <property type="entry name" value="His_Pase_superF_clade-1"/>
</dbReference>
<comment type="caution">
    <text evidence="2">The sequence shown here is derived from an EMBL/GenBank/DDBJ whole genome shotgun (WGS) entry which is preliminary data.</text>
</comment>
<evidence type="ECO:0000313" key="2">
    <source>
        <dbReference type="EMBL" id="CAK0872306.1"/>
    </source>
</evidence>
<organism evidence="2 3">
    <name type="scientific">Prorocentrum cordatum</name>
    <dbReference type="NCBI Taxonomy" id="2364126"/>
    <lineage>
        <taxon>Eukaryota</taxon>
        <taxon>Sar</taxon>
        <taxon>Alveolata</taxon>
        <taxon>Dinophyceae</taxon>
        <taxon>Prorocentrales</taxon>
        <taxon>Prorocentraceae</taxon>
        <taxon>Prorocentrum</taxon>
    </lineage>
</organism>
<reference evidence="2" key="1">
    <citation type="submission" date="2023-10" db="EMBL/GenBank/DDBJ databases">
        <authorList>
            <person name="Chen Y."/>
            <person name="Shah S."/>
            <person name="Dougan E. K."/>
            <person name="Thang M."/>
            <person name="Chan C."/>
        </authorList>
    </citation>
    <scope>NUCLEOTIDE SEQUENCE [LARGE SCALE GENOMIC DNA]</scope>
</reference>
<dbReference type="Pfam" id="PF00300">
    <property type="entry name" value="His_Phos_1"/>
    <property type="match status" value="1"/>
</dbReference>
<protein>
    <submittedName>
        <fullName evidence="2">Uncharacterized protein</fullName>
    </submittedName>
</protein>
<sequence>MQTLRPTAERLGLVPHVWTDCFEVGGIYDSGGTLSRGLTRSEMQEQLPGCALPRDVTELGWYRLGGRESAEQAAGRAESCAARLRALAASCAERPTGTVALLSHHDFLSLLLRALLLTRGGGGFPHANTGMTCVDVGLDGRCAVVFQNFSGHLRGGRAAAEGGAPPGPAQTPGAPRL</sequence>
<keyword evidence="3" id="KW-1185">Reference proteome</keyword>
<dbReference type="Proteomes" id="UP001189429">
    <property type="component" value="Unassembled WGS sequence"/>
</dbReference>
<dbReference type="InterPro" id="IPR029033">
    <property type="entry name" value="His_PPase_superfam"/>
</dbReference>
<gene>
    <name evidence="2" type="ORF">PCOR1329_LOCUS57807</name>
</gene>
<evidence type="ECO:0000256" key="1">
    <source>
        <dbReference type="SAM" id="MobiDB-lite"/>
    </source>
</evidence>
<evidence type="ECO:0000313" key="3">
    <source>
        <dbReference type="Proteomes" id="UP001189429"/>
    </source>
</evidence>
<feature type="region of interest" description="Disordered" evidence="1">
    <location>
        <begin position="156"/>
        <end position="177"/>
    </location>
</feature>
<dbReference type="Gene3D" id="3.40.50.1240">
    <property type="entry name" value="Phosphoglycerate mutase-like"/>
    <property type="match status" value="1"/>
</dbReference>
<dbReference type="EMBL" id="CAUYUJ010017158">
    <property type="protein sequence ID" value="CAK0872306.1"/>
    <property type="molecule type" value="Genomic_DNA"/>
</dbReference>
<proteinExistence type="predicted"/>
<dbReference type="SUPFAM" id="SSF53254">
    <property type="entry name" value="Phosphoglycerate mutase-like"/>
    <property type="match status" value="1"/>
</dbReference>